<keyword evidence="1" id="KW-0238">DNA-binding</keyword>
<dbReference type="PROSITE" id="PS00552">
    <property type="entry name" value="HTH_MERR_1"/>
    <property type="match status" value="1"/>
</dbReference>
<organism evidence="4 5">
    <name type="scientific">Kitasatospora cheerisanensis KCTC 2395</name>
    <dbReference type="NCBI Taxonomy" id="1348663"/>
    <lineage>
        <taxon>Bacteria</taxon>
        <taxon>Bacillati</taxon>
        <taxon>Actinomycetota</taxon>
        <taxon>Actinomycetes</taxon>
        <taxon>Kitasatosporales</taxon>
        <taxon>Streptomycetaceae</taxon>
        <taxon>Kitasatospora</taxon>
    </lineage>
</organism>
<dbReference type="InterPro" id="IPR047057">
    <property type="entry name" value="MerR_fam"/>
</dbReference>
<name>A0A066YS52_9ACTN</name>
<evidence type="ECO:0000313" key="5">
    <source>
        <dbReference type="Proteomes" id="UP000027178"/>
    </source>
</evidence>
<protein>
    <submittedName>
        <fullName evidence="4">Heat shock protein hspR</fullName>
    </submittedName>
</protein>
<dbReference type="CDD" id="cd01279">
    <property type="entry name" value="HTH_HspR-like"/>
    <property type="match status" value="1"/>
</dbReference>
<dbReference type="InterPro" id="IPR000551">
    <property type="entry name" value="MerR-type_HTH_dom"/>
</dbReference>
<dbReference type="RefSeq" id="WP_244305361.1">
    <property type="nucleotide sequence ID" value="NZ_KK853997.1"/>
</dbReference>
<dbReference type="PROSITE" id="PS50937">
    <property type="entry name" value="HTH_MERR_2"/>
    <property type="match status" value="1"/>
</dbReference>
<dbReference type="PANTHER" id="PTHR30204:SF58">
    <property type="entry name" value="HTH-TYPE TRANSCRIPTIONAL REGULATOR YFMP"/>
    <property type="match status" value="1"/>
</dbReference>
<evidence type="ECO:0000256" key="1">
    <source>
        <dbReference type="ARBA" id="ARBA00023125"/>
    </source>
</evidence>
<feature type="domain" description="HTH merR-type" evidence="3">
    <location>
        <begin position="45"/>
        <end position="114"/>
    </location>
</feature>
<accession>A0A066YS52</accession>
<dbReference type="GO" id="GO:0003677">
    <property type="term" value="F:DNA binding"/>
    <property type="evidence" value="ECO:0007669"/>
    <property type="project" value="UniProtKB-KW"/>
</dbReference>
<proteinExistence type="predicted"/>
<dbReference type="PATRIC" id="fig|1348663.4.peg.3710"/>
<comment type="caution">
    <text evidence="4">The sequence shown here is derived from an EMBL/GenBank/DDBJ whole genome shotgun (WGS) entry which is preliminary data.</text>
</comment>
<feature type="compositionally biased region" description="Gly residues" evidence="2">
    <location>
        <begin position="13"/>
        <end position="30"/>
    </location>
</feature>
<keyword evidence="5" id="KW-1185">Reference proteome</keyword>
<dbReference type="Gene3D" id="1.10.1660.10">
    <property type="match status" value="1"/>
</dbReference>
<evidence type="ECO:0000256" key="2">
    <source>
        <dbReference type="SAM" id="MobiDB-lite"/>
    </source>
</evidence>
<dbReference type="eggNOG" id="COG0789">
    <property type="taxonomic scope" value="Bacteria"/>
</dbReference>
<dbReference type="Proteomes" id="UP000027178">
    <property type="component" value="Unassembled WGS sequence"/>
</dbReference>
<dbReference type="SUPFAM" id="SSF46955">
    <property type="entry name" value="Putative DNA-binding domain"/>
    <property type="match status" value="1"/>
</dbReference>
<gene>
    <name evidence="4" type="ORF">KCH_38530</name>
</gene>
<feature type="compositionally biased region" description="Basic and acidic residues" evidence="2">
    <location>
        <begin position="1"/>
        <end position="12"/>
    </location>
</feature>
<dbReference type="NCBIfam" id="NF047375">
    <property type="entry name" value="HeatShock_HspR"/>
    <property type="match status" value="1"/>
</dbReference>
<dbReference type="GO" id="GO:0003700">
    <property type="term" value="F:DNA-binding transcription factor activity"/>
    <property type="evidence" value="ECO:0007669"/>
    <property type="project" value="InterPro"/>
</dbReference>
<reference evidence="4 5" key="1">
    <citation type="submission" date="2014-05" db="EMBL/GenBank/DDBJ databases">
        <title>Draft Genome Sequence of Kitasatospora cheerisanensis KCTC 2395.</title>
        <authorList>
            <person name="Nam D.H."/>
        </authorList>
    </citation>
    <scope>NUCLEOTIDE SEQUENCE [LARGE SCALE GENOMIC DNA]</scope>
    <source>
        <strain evidence="4 5">KCTC 2395</strain>
    </source>
</reference>
<dbReference type="InterPro" id="IPR009061">
    <property type="entry name" value="DNA-bd_dom_put_sf"/>
</dbReference>
<dbReference type="AlphaFoldDB" id="A0A066YS52"/>
<keyword evidence="4" id="KW-0346">Stress response</keyword>
<feature type="region of interest" description="Disordered" evidence="2">
    <location>
        <begin position="1"/>
        <end position="36"/>
    </location>
</feature>
<dbReference type="HOGENOM" id="CLU_060077_7_1_11"/>
<dbReference type="PANTHER" id="PTHR30204">
    <property type="entry name" value="REDOX-CYCLING DRUG-SENSING TRANSCRIPTIONAL ACTIVATOR SOXR"/>
    <property type="match status" value="1"/>
</dbReference>
<sequence length="173" mass="18850">MSPHPDSPHGTEGRIGAGIGEGLPGSGRGRPAGPPTYVLTEDTPVYVISVAAELSGLHPQTLRQYDRLGLVSPDRTAGRGRRYSARDIQQLREVQRLSQDEGINLAGIKRIIELENQVAALQSRVSELVDALEGAAATLQQREAAVHASYRRDLVPYQQVQQSSALVVWRPKR</sequence>
<dbReference type="EMBL" id="JNBY01000093">
    <property type="protein sequence ID" value="KDN84062.1"/>
    <property type="molecule type" value="Genomic_DNA"/>
</dbReference>
<dbReference type="FunFam" id="1.10.1660.10:FF:000008">
    <property type="entry name" value="Heat shock transcriptional regulator"/>
    <property type="match status" value="1"/>
</dbReference>
<evidence type="ECO:0000313" key="4">
    <source>
        <dbReference type="EMBL" id="KDN84062.1"/>
    </source>
</evidence>
<evidence type="ECO:0000259" key="3">
    <source>
        <dbReference type="PROSITE" id="PS50937"/>
    </source>
</evidence>
<dbReference type="SMART" id="SM00422">
    <property type="entry name" value="HTH_MERR"/>
    <property type="match status" value="1"/>
</dbReference>
<dbReference type="Pfam" id="PF13411">
    <property type="entry name" value="MerR_1"/>
    <property type="match status" value="1"/>
</dbReference>